<dbReference type="PANTHER" id="PTHR20854">
    <property type="entry name" value="INOSITOL MONOPHOSPHATASE"/>
    <property type="match status" value="1"/>
</dbReference>
<dbReference type="AlphaFoldDB" id="A0A097IGZ8"/>
<dbReference type="Gene3D" id="3.30.540.10">
    <property type="entry name" value="Fructose-1,6-Bisphosphatase, subunit A, domain 1"/>
    <property type="match status" value="1"/>
</dbReference>
<dbReference type="Gene3D" id="3.40.190.80">
    <property type="match status" value="1"/>
</dbReference>
<sequence length="261" mass="27354">MDLRAMLTLAERVVDEAEAMFVAGLGADPAEFKGPGDFATEVDLEIESSVRALLEETDIPVYGEEAGGAYSSDAVWVVDPIDGTSNYAAGNPMCAILLSLLVEDQPVLAVTSLPLLHRRLTVVSGGPLVVNGREAPALARRHRMVTQVGFSSVSSRSRSPFTSDERLEMLGILAAGSLRPRITGSVGADLALTAQGIFDGAISFSPYVWDNAAGVALVRAAGGVVTDIDGRDWTPDSTGVVAGTPEVHAELMSTINTVRNS</sequence>
<accession>A0A097IGZ8</accession>
<feature type="binding site" evidence="5">
    <location>
        <position position="82"/>
    </location>
    <ligand>
        <name>Mg(2+)</name>
        <dbReference type="ChEBI" id="CHEBI:18420"/>
        <label>1</label>
        <note>catalytic</note>
    </ligand>
</feature>
<dbReference type="PROSITE" id="PS00630">
    <property type="entry name" value="IMP_2"/>
    <property type="match status" value="1"/>
</dbReference>
<dbReference type="GO" id="GO:0046872">
    <property type="term" value="F:metal ion binding"/>
    <property type="evidence" value="ECO:0007669"/>
    <property type="project" value="UniProtKB-KW"/>
</dbReference>
<feature type="binding site" evidence="5">
    <location>
        <position position="210"/>
    </location>
    <ligand>
        <name>Mg(2+)</name>
        <dbReference type="ChEBI" id="CHEBI:18420"/>
        <label>1</label>
        <note>catalytic</note>
    </ligand>
</feature>
<keyword evidence="3 5" id="KW-0479">Metal-binding</keyword>
<dbReference type="PANTHER" id="PTHR20854:SF4">
    <property type="entry name" value="INOSITOL-1-MONOPHOSPHATASE-RELATED"/>
    <property type="match status" value="1"/>
</dbReference>
<evidence type="ECO:0000256" key="4">
    <source>
        <dbReference type="ARBA" id="ARBA00022842"/>
    </source>
</evidence>
<evidence type="ECO:0000313" key="7">
    <source>
        <dbReference type="Proteomes" id="UP000029914"/>
    </source>
</evidence>
<name>A0A097IGZ8_9CORY</name>
<evidence type="ECO:0000256" key="2">
    <source>
        <dbReference type="ARBA" id="ARBA00013106"/>
    </source>
</evidence>
<keyword evidence="4 5" id="KW-0460">Magnesium</keyword>
<dbReference type="PRINTS" id="PR00377">
    <property type="entry name" value="IMPHPHTASES"/>
</dbReference>
<dbReference type="InterPro" id="IPR020550">
    <property type="entry name" value="Inositol_monophosphatase_CS"/>
</dbReference>
<dbReference type="GO" id="GO:0006020">
    <property type="term" value="P:inositol metabolic process"/>
    <property type="evidence" value="ECO:0007669"/>
    <property type="project" value="TreeGrafter"/>
</dbReference>
<evidence type="ECO:0000256" key="5">
    <source>
        <dbReference type="PIRSR" id="PIRSR600760-2"/>
    </source>
</evidence>
<dbReference type="eggNOG" id="COG0483">
    <property type="taxonomic scope" value="Bacteria"/>
</dbReference>
<dbReference type="GO" id="GO:0046854">
    <property type="term" value="P:phosphatidylinositol phosphate biosynthetic process"/>
    <property type="evidence" value="ECO:0007669"/>
    <property type="project" value="InterPro"/>
</dbReference>
<keyword evidence="7" id="KW-1185">Reference proteome</keyword>
<dbReference type="Pfam" id="PF00459">
    <property type="entry name" value="Inositol_P"/>
    <property type="match status" value="1"/>
</dbReference>
<feature type="binding site" evidence="5">
    <location>
        <position position="81"/>
    </location>
    <ligand>
        <name>Mg(2+)</name>
        <dbReference type="ChEBI" id="CHEBI:18420"/>
        <label>1</label>
        <note>catalytic</note>
    </ligand>
</feature>
<dbReference type="EMBL" id="CP006764">
    <property type="protein sequence ID" value="AIT61411.1"/>
    <property type="molecule type" value="Genomic_DNA"/>
</dbReference>
<dbReference type="STRING" id="558173.CDOO_09155"/>
<dbReference type="KEGG" id="cdo:CDOO_09155"/>
<dbReference type="HOGENOM" id="CLU_044118_0_2_11"/>
<dbReference type="InterPro" id="IPR000760">
    <property type="entry name" value="Inositol_monophosphatase-like"/>
</dbReference>
<feature type="binding site" evidence="5">
    <location>
        <position position="64"/>
    </location>
    <ligand>
        <name>Mg(2+)</name>
        <dbReference type="ChEBI" id="CHEBI:18420"/>
        <label>1</label>
        <note>catalytic</note>
    </ligand>
</feature>
<dbReference type="RefSeq" id="WP_018020924.1">
    <property type="nucleotide sequence ID" value="NZ_AQUX01000001.1"/>
</dbReference>
<dbReference type="EC" id="3.1.3.25" evidence="2"/>
<feature type="binding site" evidence="5">
    <location>
        <position position="79"/>
    </location>
    <ligand>
        <name>Mg(2+)</name>
        <dbReference type="ChEBI" id="CHEBI:18420"/>
        <label>1</label>
        <note>catalytic</note>
    </ligand>
</feature>
<dbReference type="GO" id="GO:0008934">
    <property type="term" value="F:inositol monophosphate 1-phosphatase activity"/>
    <property type="evidence" value="ECO:0007669"/>
    <property type="project" value="TreeGrafter"/>
</dbReference>
<evidence type="ECO:0000313" key="6">
    <source>
        <dbReference type="EMBL" id="AIT61411.1"/>
    </source>
</evidence>
<comment type="catalytic activity">
    <reaction evidence="1">
        <text>a myo-inositol phosphate + H2O = myo-inositol + phosphate</text>
        <dbReference type="Rhea" id="RHEA:24056"/>
        <dbReference type="ChEBI" id="CHEBI:15377"/>
        <dbReference type="ChEBI" id="CHEBI:17268"/>
        <dbReference type="ChEBI" id="CHEBI:43474"/>
        <dbReference type="ChEBI" id="CHEBI:84139"/>
        <dbReference type="EC" id="3.1.3.25"/>
    </reaction>
</comment>
<dbReference type="Proteomes" id="UP000029914">
    <property type="component" value="Chromosome"/>
</dbReference>
<dbReference type="OrthoDB" id="9772456at2"/>
<evidence type="ECO:0000256" key="1">
    <source>
        <dbReference type="ARBA" id="ARBA00001033"/>
    </source>
</evidence>
<dbReference type="CDD" id="cd01637">
    <property type="entry name" value="IMPase_like"/>
    <property type="match status" value="1"/>
</dbReference>
<proteinExistence type="predicted"/>
<protein>
    <recommendedName>
        <fullName evidence="2">inositol-phosphate phosphatase</fullName>
        <ecNumber evidence="2">3.1.3.25</ecNumber>
    </recommendedName>
</protein>
<dbReference type="SUPFAM" id="SSF56655">
    <property type="entry name" value="Carbohydrate phosphatase"/>
    <property type="match status" value="1"/>
</dbReference>
<dbReference type="GO" id="GO:0007165">
    <property type="term" value="P:signal transduction"/>
    <property type="evidence" value="ECO:0007669"/>
    <property type="project" value="TreeGrafter"/>
</dbReference>
<gene>
    <name evidence="6" type="ORF">CDOO_09155</name>
</gene>
<comment type="cofactor">
    <cofactor evidence="5">
        <name>Mg(2+)</name>
        <dbReference type="ChEBI" id="CHEBI:18420"/>
    </cofactor>
</comment>
<reference evidence="6 7" key="1">
    <citation type="submission" date="2013-09" db="EMBL/GenBank/DDBJ databases">
        <title>Complete genome sequence of Corynebacterium doosanense CAU 212(T) (=DSM 45436(T)), isolated from activated sludge.</title>
        <authorList>
            <person name="Schaffert L."/>
            <person name="Albersmeier A."/>
            <person name="Kalinowski J."/>
            <person name="Ruckert C."/>
        </authorList>
    </citation>
    <scope>NUCLEOTIDE SEQUENCE [LARGE SCALE GENOMIC DNA]</scope>
    <source>
        <strain evidence="6 7">CAU 212</strain>
    </source>
</reference>
<organism evidence="6 7">
    <name type="scientific">Corynebacterium doosanense CAU 212 = DSM 45436</name>
    <dbReference type="NCBI Taxonomy" id="558173"/>
    <lineage>
        <taxon>Bacteria</taxon>
        <taxon>Bacillati</taxon>
        <taxon>Actinomycetota</taxon>
        <taxon>Actinomycetes</taxon>
        <taxon>Mycobacteriales</taxon>
        <taxon>Corynebacteriaceae</taxon>
        <taxon>Corynebacterium</taxon>
    </lineage>
</organism>
<evidence type="ECO:0000256" key="3">
    <source>
        <dbReference type="ARBA" id="ARBA00022723"/>
    </source>
</evidence>